<evidence type="ECO:0000256" key="1">
    <source>
        <dbReference type="ARBA" id="ARBA00022676"/>
    </source>
</evidence>
<evidence type="ECO:0000256" key="2">
    <source>
        <dbReference type="ARBA" id="ARBA00022679"/>
    </source>
</evidence>
<dbReference type="EMBL" id="AB353134">
    <property type="protein sequence ID" value="BAG50488.1"/>
    <property type="molecule type" value="Genomic_DNA"/>
</dbReference>
<feature type="transmembrane region" description="Helical" evidence="3">
    <location>
        <begin position="296"/>
        <end position="316"/>
    </location>
</feature>
<organism evidence="5">
    <name type="scientific">Vibrio parahaemolyticus</name>
    <dbReference type="NCBI Taxonomy" id="670"/>
    <lineage>
        <taxon>Bacteria</taxon>
        <taxon>Pseudomonadati</taxon>
        <taxon>Pseudomonadota</taxon>
        <taxon>Gammaproteobacteria</taxon>
        <taxon>Vibrionales</taxon>
        <taxon>Vibrionaceae</taxon>
        <taxon>Vibrio</taxon>
    </lineage>
</organism>
<reference evidence="6 7" key="2">
    <citation type="submission" date="2018-12" db="EMBL/GenBank/DDBJ databases">
        <title>Genomic insights into the evolutionary origins and pathogenicity of five Vibrio parahaemolyticus strains isolated from the shrimp with acute hepatopancreatic necrosis disease (AHPND).</title>
        <authorList>
            <person name="Yang Q."/>
            <person name="Dong X."/>
            <person name="Xie G."/>
            <person name="Fu S."/>
            <person name="Zou P."/>
            <person name="Sun J."/>
            <person name="Wang Y."/>
            <person name="Huang J."/>
        </authorList>
    </citation>
    <scope>NUCLEOTIDE SEQUENCE [LARGE SCALE GENOMIC DNA]</scope>
    <source>
        <strain evidence="6 7">20160303005-1</strain>
    </source>
</reference>
<dbReference type="InterPro" id="IPR029044">
    <property type="entry name" value="Nucleotide-diphossugar_trans"/>
</dbReference>
<gene>
    <name evidence="6" type="ORF">EHC69_01175</name>
</gene>
<feature type="domain" description="Glycosyltransferase 2-like" evidence="4">
    <location>
        <begin position="5"/>
        <end position="165"/>
    </location>
</feature>
<name>B3IUU2_VIBPH</name>
<accession>B3IUU2</accession>
<evidence type="ECO:0000313" key="7">
    <source>
        <dbReference type="Proteomes" id="UP000464718"/>
    </source>
</evidence>
<keyword evidence="1" id="KW-0328">Glycosyltransferase</keyword>
<reference evidence="5" key="1">
    <citation type="journal article" date="2008" name="Microbiol. Immunol.">
        <title>Genetic analyses of the putative O and K antigen gene clusters of pandemic Vibrio parahaemolyticus.</title>
        <authorList>
            <person name="Okura M."/>
            <person name="Osawa R."/>
            <person name="Tokunaga A."/>
            <person name="Morita M."/>
            <person name="Arakawa E."/>
            <person name="Watanabe H."/>
        </authorList>
    </citation>
    <scope>NUCLEOTIDE SEQUENCE</scope>
    <source>
        <strain evidence="5">NIID 242-200</strain>
    </source>
</reference>
<dbReference type="SUPFAM" id="SSF53448">
    <property type="entry name" value="Nucleotide-diphospho-sugar transferases"/>
    <property type="match status" value="1"/>
</dbReference>
<keyword evidence="2" id="KW-0808">Transferase</keyword>
<dbReference type="EMBL" id="CP034298">
    <property type="protein sequence ID" value="QHH08068.1"/>
    <property type="molecule type" value="Genomic_DNA"/>
</dbReference>
<sequence>MVKISFIVPCYNVANYIENSLLRWEPLLSQNVEFIFINDGSRDDTLITLERSLKDTSFNSKIITVPNQGVSSARNLGLSEAVGDYVVFLDSDDYFENGYLNFIYDTLSSSQELDLIITNFDMVDDIGNQIRSFKSSITSISEPLMQYLKGDITCHIGSLCINRNFLVEHDIKFPIGVAVGEDLIFTVKLFECAVQDRIKIFNISFFRYVVNSSSVMNSEISMKHYEGIEKIKSLINLPQDYESVFYRYVCLKLAHVVKRSILQGVDNSISINGLTTIISKILFKQEACKQSRLKRFLYHAIMNKFSIIFLSILIFLSSKLSFRIKQIVSGDN</sequence>
<proteinExistence type="predicted"/>
<protein>
    <submittedName>
        <fullName evidence="6">Glycosyltransferase family 2 protein</fullName>
    </submittedName>
</protein>
<dbReference type="PANTHER" id="PTHR22916">
    <property type="entry name" value="GLYCOSYLTRANSFERASE"/>
    <property type="match status" value="1"/>
</dbReference>
<dbReference type="InterPro" id="IPR001173">
    <property type="entry name" value="Glyco_trans_2-like"/>
</dbReference>
<dbReference type="CDD" id="cd00761">
    <property type="entry name" value="Glyco_tranf_GTA_type"/>
    <property type="match status" value="1"/>
</dbReference>
<keyword evidence="3" id="KW-0472">Membrane</keyword>
<evidence type="ECO:0000259" key="4">
    <source>
        <dbReference type="Pfam" id="PF00535"/>
    </source>
</evidence>
<evidence type="ECO:0000256" key="3">
    <source>
        <dbReference type="SAM" id="Phobius"/>
    </source>
</evidence>
<dbReference type="PATRIC" id="fig|670.463.peg.4294"/>
<dbReference type="RefSeq" id="WP_005489608.1">
    <property type="nucleotide sequence ID" value="NZ_CAMFHO010000106.1"/>
</dbReference>
<keyword evidence="3" id="KW-1133">Transmembrane helix</keyword>
<keyword evidence="3" id="KW-0812">Transmembrane</keyword>
<dbReference type="Proteomes" id="UP000464718">
    <property type="component" value="Chromosome i"/>
</dbReference>
<dbReference type="Pfam" id="PF00535">
    <property type="entry name" value="Glycos_transf_2"/>
    <property type="match status" value="1"/>
</dbReference>
<dbReference type="GO" id="GO:0016758">
    <property type="term" value="F:hexosyltransferase activity"/>
    <property type="evidence" value="ECO:0007669"/>
    <property type="project" value="UniProtKB-ARBA"/>
</dbReference>
<evidence type="ECO:0000313" key="5">
    <source>
        <dbReference type="EMBL" id="BAG50488.1"/>
    </source>
</evidence>
<evidence type="ECO:0000313" key="6">
    <source>
        <dbReference type="EMBL" id="QHH08068.1"/>
    </source>
</evidence>
<dbReference type="AlphaFoldDB" id="B3IUU2"/>
<dbReference type="PANTHER" id="PTHR22916:SF51">
    <property type="entry name" value="GLYCOSYLTRANSFERASE EPSH-RELATED"/>
    <property type="match status" value="1"/>
</dbReference>
<dbReference type="CAZy" id="GT2">
    <property type="family name" value="Glycosyltransferase Family 2"/>
</dbReference>
<dbReference type="Gene3D" id="3.90.550.10">
    <property type="entry name" value="Spore Coat Polysaccharide Biosynthesis Protein SpsA, Chain A"/>
    <property type="match status" value="1"/>
</dbReference>